<feature type="region of interest" description="Disordered" evidence="4">
    <location>
        <begin position="41"/>
        <end position="130"/>
    </location>
</feature>
<dbReference type="Proteomes" id="UP000521676">
    <property type="component" value="Unassembled WGS sequence"/>
</dbReference>
<evidence type="ECO:0000256" key="3">
    <source>
        <dbReference type="ARBA" id="ARBA00022729"/>
    </source>
</evidence>
<feature type="domain" description="Solute-binding protein family 5" evidence="6">
    <location>
        <begin position="163"/>
        <end position="532"/>
    </location>
</feature>
<organism evidence="7 9">
    <name type="scientific">Candidatus Chlorohelix allophototropha</name>
    <dbReference type="NCBI Taxonomy" id="3003348"/>
    <lineage>
        <taxon>Bacteria</taxon>
        <taxon>Bacillati</taxon>
        <taxon>Chloroflexota</taxon>
        <taxon>Chloroflexia</taxon>
        <taxon>Candidatus Chloroheliales</taxon>
        <taxon>Candidatus Chloroheliaceae</taxon>
        <taxon>Candidatus Chlorohelix</taxon>
    </lineage>
</organism>
<dbReference type="EMBL" id="JACATZ010000001">
    <property type="protein sequence ID" value="NWJ46286.1"/>
    <property type="molecule type" value="Genomic_DNA"/>
</dbReference>
<dbReference type="Gene3D" id="3.40.190.10">
    <property type="entry name" value="Periplasmic binding protein-like II"/>
    <property type="match status" value="1"/>
</dbReference>
<dbReference type="Pfam" id="PF00496">
    <property type="entry name" value="SBP_bac_5"/>
    <property type="match status" value="1"/>
</dbReference>
<comment type="similarity">
    <text evidence="1">Belongs to the bacterial solute-binding protein 5 family.</text>
</comment>
<evidence type="ECO:0000256" key="1">
    <source>
        <dbReference type="ARBA" id="ARBA00005695"/>
    </source>
</evidence>
<evidence type="ECO:0000259" key="6">
    <source>
        <dbReference type="Pfam" id="PF00496"/>
    </source>
</evidence>
<reference evidence="8" key="2">
    <citation type="journal article" date="2024" name="Nature">
        <title>Anoxygenic phototroph of the Chloroflexota uses a type I reaction centre.</title>
        <authorList>
            <person name="Tsuji J.M."/>
            <person name="Shaw N.A."/>
            <person name="Nagashima S."/>
            <person name="Venkiteswaran J.J."/>
            <person name="Schiff S.L."/>
            <person name="Watanabe T."/>
            <person name="Fukui M."/>
            <person name="Hanada S."/>
            <person name="Tank M."/>
            <person name="Neufeld J.D."/>
        </authorList>
    </citation>
    <scope>NUCLEOTIDE SEQUENCE</scope>
    <source>
        <strain evidence="8">L227-S17</strain>
    </source>
</reference>
<dbReference type="PANTHER" id="PTHR30290">
    <property type="entry name" value="PERIPLASMIC BINDING COMPONENT OF ABC TRANSPORTER"/>
    <property type="match status" value="1"/>
</dbReference>
<dbReference type="SUPFAM" id="SSF53850">
    <property type="entry name" value="Periplasmic binding protein-like II"/>
    <property type="match status" value="1"/>
</dbReference>
<protein>
    <submittedName>
        <fullName evidence="8">ABC transporter substrate-binding protein</fullName>
    </submittedName>
</protein>
<evidence type="ECO:0000313" key="10">
    <source>
        <dbReference type="Proteomes" id="UP001431572"/>
    </source>
</evidence>
<dbReference type="InterPro" id="IPR039424">
    <property type="entry name" value="SBP_5"/>
</dbReference>
<keyword evidence="2" id="KW-0813">Transport</keyword>
<proteinExistence type="inferred from homology"/>
<sequence length="610" mass="68659">MSTQKSIILCLLFMIMGILLTACSSAPDDATITPTVTPRPAFVLNTPTPTAPVTPEITPTAIPTPTTNPRIRPTATPTLNPRVTPSPSPNPSATPIVLTPAPSITPRPSRAIGGDLVSARDRDPTTLHPYGLNDAVSKEYRSLLYDAKLLKRNSQTLEWESYAASAFKYDDKALTVSFMLRRNMRWSDGAPITTDDFIWTYQYITDPDRGWIDLPLYAGKIESYFAPDKYTLQVKLRDRYSNPLEIANLVEPLPKHRWDGQSWSEPEINREINRPTAVSGAWKLKEWRKDDRIIFVRNELSACSPVPNINSLTFLRADSKNALELLQKGDIDFYTPPTPADFETVKQMAKIVPYHWNPASPTWQYLGFNFRNSLWQNSNVRKALSSAVNRADMVKDIADNLAVPLYSDIAPGNPAYTDNVEKPVYSLESAQALLLSAGYRLNGYRLGDPNGKDLPEINLIYNNESEFRTRLASYLASQFEKLGFKVKLTPLEYQTFLNTLQDPKADFDLYLSAWKSNTFNPEQFGTIWNNPPGGYRNQQLISLYSNANSVVDKTLRMELLNQIQQLEAKELPYLYLYANQDYAGVAAFVGGVTESPLGIAANHYADWYIR</sequence>
<evidence type="ECO:0000313" key="8">
    <source>
        <dbReference type="EMBL" id="WJW65658.1"/>
    </source>
</evidence>
<dbReference type="GO" id="GO:0015833">
    <property type="term" value="P:peptide transport"/>
    <property type="evidence" value="ECO:0007669"/>
    <property type="project" value="TreeGrafter"/>
</dbReference>
<dbReference type="RefSeq" id="WP_341467546.1">
    <property type="nucleotide sequence ID" value="NZ_CP128399.1"/>
</dbReference>
<dbReference type="GO" id="GO:0043190">
    <property type="term" value="C:ATP-binding cassette (ABC) transporter complex"/>
    <property type="evidence" value="ECO:0007669"/>
    <property type="project" value="InterPro"/>
</dbReference>
<feature type="signal peptide" evidence="5">
    <location>
        <begin position="1"/>
        <end position="26"/>
    </location>
</feature>
<dbReference type="InterPro" id="IPR030678">
    <property type="entry name" value="Peptide/Ni-bd"/>
</dbReference>
<keyword evidence="10" id="KW-1185">Reference proteome</keyword>
<evidence type="ECO:0000256" key="4">
    <source>
        <dbReference type="SAM" id="MobiDB-lite"/>
    </source>
</evidence>
<dbReference type="InterPro" id="IPR000914">
    <property type="entry name" value="SBP_5_dom"/>
</dbReference>
<feature type="compositionally biased region" description="Low complexity" evidence="4">
    <location>
        <begin position="46"/>
        <end position="78"/>
    </location>
</feature>
<dbReference type="AlphaFoldDB" id="A0A8T7M3A6"/>
<name>A0A8T7M3A6_9CHLR</name>
<dbReference type="EMBL" id="CP128399">
    <property type="protein sequence ID" value="WJW65658.1"/>
    <property type="molecule type" value="Genomic_DNA"/>
</dbReference>
<feature type="chain" id="PRO_5035787977" evidence="5">
    <location>
        <begin position="27"/>
        <end position="610"/>
    </location>
</feature>
<dbReference type="GO" id="GO:0042597">
    <property type="term" value="C:periplasmic space"/>
    <property type="evidence" value="ECO:0007669"/>
    <property type="project" value="UniProtKB-ARBA"/>
</dbReference>
<dbReference type="Proteomes" id="UP001431572">
    <property type="component" value="Chromosome 1"/>
</dbReference>
<dbReference type="Gene3D" id="3.10.105.10">
    <property type="entry name" value="Dipeptide-binding Protein, Domain 3"/>
    <property type="match status" value="1"/>
</dbReference>
<dbReference type="GO" id="GO:1904680">
    <property type="term" value="F:peptide transmembrane transporter activity"/>
    <property type="evidence" value="ECO:0007669"/>
    <property type="project" value="TreeGrafter"/>
</dbReference>
<dbReference type="PANTHER" id="PTHR30290:SF9">
    <property type="entry name" value="OLIGOPEPTIDE-BINDING PROTEIN APPA"/>
    <property type="match status" value="1"/>
</dbReference>
<evidence type="ECO:0000256" key="2">
    <source>
        <dbReference type="ARBA" id="ARBA00022448"/>
    </source>
</evidence>
<gene>
    <name evidence="7" type="ORF">HXX08_10455</name>
    <name evidence="8" type="ORF">OZ401_001436</name>
</gene>
<evidence type="ECO:0000313" key="7">
    <source>
        <dbReference type="EMBL" id="NWJ46286.1"/>
    </source>
</evidence>
<keyword evidence="3 5" id="KW-0732">Signal</keyword>
<accession>A0A8T7M3A6</accession>
<reference evidence="7 9" key="1">
    <citation type="submission" date="2020-06" db="EMBL/GenBank/DDBJ databases">
        <title>Anoxygenic phototrophic Chloroflexota member uses a Type I reaction center.</title>
        <authorList>
            <person name="Tsuji J.M."/>
            <person name="Shaw N.A."/>
            <person name="Nagashima S."/>
            <person name="Venkiteswaran J."/>
            <person name="Schiff S.L."/>
            <person name="Hanada S."/>
            <person name="Tank M."/>
            <person name="Neufeld J.D."/>
        </authorList>
    </citation>
    <scope>NUCLEOTIDE SEQUENCE [LARGE SCALE GENOMIC DNA]</scope>
    <source>
        <strain evidence="7">L227-S17</strain>
    </source>
</reference>
<evidence type="ECO:0000313" key="9">
    <source>
        <dbReference type="Proteomes" id="UP000521676"/>
    </source>
</evidence>
<evidence type="ECO:0000256" key="5">
    <source>
        <dbReference type="SAM" id="SignalP"/>
    </source>
</evidence>
<dbReference type="PROSITE" id="PS51257">
    <property type="entry name" value="PROKAR_LIPOPROTEIN"/>
    <property type="match status" value="1"/>
</dbReference>
<dbReference type="PIRSF" id="PIRSF002741">
    <property type="entry name" value="MppA"/>
    <property type="match status" value="1"/>
</dbReference>